<dbReference type="OrthoDB" id="10354589at2759"/>
<dbReference type="AlphaFoldDB" id="D8PWQ1"/>
<dbReference type="RefSeq" id="XP_003035152.1">
    <property type="nucleotide sequence ID" value="XM_003035106.1"/>
</dbReference>
<dbReference type="VEuPathDB" id="FungiDB:SCHCODRAFT_02561635"/>
<organism evidence="3">
    <name type="scientific">Schizophyllum commune (strain H4-8 / FGSC 9210)</name>
    <name type="common">Split gill fungus</name>
    <dbReference type="NCBI Taxonomy" id="578458"/>
    <lineage>
        <taxon>Eukaryota</taxon>
        <taxon>Fungi</taxon>
        <taxon>Dikarya</taxon>
        <taxon>Basidiomycota</taxon>
        <taxon>Agaricomycotina</taxon>
        <taxon>Agaricomycetes</taxon>
        <taxon>Agaricomycetidae</taxon>
        <taxon>Agaricales</taxon>
        <taxon>Schizophyllaceae</taxon>
        <taxon>Schizophyllum</taxon>
    </lineage>
</organism>
<dbReference type="EMBL" id="GL377303">
    <property type="protein sequence ID" value="EFJ00250.1"/>
    <property type="molecule type" value="Genomic_DNA"/>
</dbReference>
<keyword evidence="3" id="KW-1185">Reference proteome</keyword>
<name>D8PWQ1_SCHCM</name>
<evidence type="ECO:0000256" key="1">
    <source>
        <dbReference type="SAM" id="MobiDB-lite"/>
    </source>
</evidence>
<evidence type="ECO:0000313" key="3">
    <source>
        <dbReference type="Proteomes" id="UP000007431"/>
    </source>
</evidence>
<dbReference type="InParanoid" id="D8PWQ1"/>
<dbReference type="KEGG" id="scm:SCHCO_02561635"/>
<feature type="region of interest" description="Disordered" evidence="1">
    <location>
        <begin position="432"/>
        <end position="462"/>
    </location>
</feature>
<protein>
    <submittedName>
        <fullName evidence="2">Uncharacterized protein</fullName>
    </submittedName>
</protein>
<gene>
    <name evidence="2" type="ORF">SCHCODRAFT_232570</name>
</gene>
<reference evidence="2 3" key="1">
    <citation type="journal article" date="2010" name="Nat. Biotechnol.">
        <title>Genome sequence of the model mushroom Schizophyllum commune.</title>
        <authorList>
            <person name="Ohm R.A."/>
            <person name="de Jong J.F."/>
            <person name="Lugones L.G."/>
            <person name="Aerts A."/>
            <person name="Kothe E."/>
            <person name="Stajich J.E."/>
            <person name="de Vries R.P."/>
            <person name="Record E."/>
            <person name="Levasseur A."/>
            <person name="Baker S.E."/>
            <person name="Bartholomew K.A."/>
            <person name="Coutinho P.M."/>
            <person name="Erdmann S."/>
            <person name="Fowler T.J."/>
            <person name="Gathman A.C."/>
            <person name="Lombard V."/>
            <person name="Henrissat B."/>
            <person name="Knabe N."/>
            <person name="Kuees U."/>
            <person name="Lilly W.W."/>
            <person name="Lindquist E."/>
            <person name="Lucas S."/>
            <person name="Magnuson J.K."/>
            <person name="Piumi F."/>
            <person name="Raudaskoski M."/>
            <person name="Salamov A."/>
            <person name="Schmutz J."/>
            <person name="Schwarze F.W.M.R."/>
            <person name="vanKuyk P.A."/>
            <person name="Horton J.S."/>
            <person name="Grigoriev I.V."/>
            <person name="Woesten H.A.B."/>
        </authorList>
    </citation>
    <scope>NUCLEOTIDE SEQUENCE [LARGE SCALE GENOMIC DNA]</scope>
    <source>
        <strain evidence="3">H4-8 / FGSC 9210</strain>
    </source>
</reference>
<feature type="compositionally biased region" description="Basic and acidic residues" evidence="1">
    <location>
        <begin position="95"/>
        <end position="106"/>
    </location>
</feature>
<feature type="region of interest" description="Disordered" evidence="1">
    <location>
        <begin position="79"/>
        <end position="143"/>
    </location>
</feature>
<feature type="compositionally biased region" description="Basic residues" evidence="1">
    <location>
        <begin position="447"/>
        <end position="460"/>
    </location>
</feature>
<accession>D8PWQ1</accession>
<sequence>MSAVAHGYHQGVLEDVMFRETAQTLPWVGEGALWMAGGALDAANSRATPNHIDHSGIPLGLPVNIRRLNLVRDADGFYENGPISTTLEPDTESSVEERQADNDGGSKNKRGRRAGKSEHRKRAREARRAAQVGDSIAAGIAPRSVDGEQQANLADDCCSSFPATRGGMRRTQSLTSLNRLSRIFDDEVTALMSINKNESSARSKPTTRGAEDRYAEKENMRPNASMLNNGGKSLSRARLPISRENMVPQLNEWSRWAGEPPRSESLQSGIESPAEDVASVATKLKGAMRVNRGEQFPAMSLSYTVTVKRNTEGYCVKRCVDGFIELFASKENVAPMHLVALDADRTEWRPIPNILVTDPEGFVKAAKIPDAMPVVRCNVPLILVEDPDGFVTKVDIPDGEPTHKTCTKVAPEDPAEETKVHDTDRVAAAVPMQERGRERERNVVSQRRPRGARSGKKHSRTTMETTLAPWPRGDLAARIANVMAADDAYRARNRDSATPEEHMADLEARIHLSAEYDAVLRAVVEGWDAENAQDEEGDASENEENVNIEDALSAVEGDDSANAVVDAEDAKEDAEDEATEGSSSETEDLEEDEAFKRMLEEVEQCRMIKEMIPPTAQAWIVPYCNTTEGQLLSYSNGWYDFAEPDQRAVPLYRHVSEWGFSHWRTIPTRIHDRWEFGSWEAFMARIGWDFVNEVADPQLLLREEMREDRADWLEYWEEMCHSTDLSVPSPLPPAPQGPPPPPPPDTSNKENERPPRAVPIVGTRPNGARRPLSGRRILGAREDQIIVAAPESLVPKSPPLRFRVPYEDWSTTDDDSVRDMSITDVHRSDEDSYVSDDDESSVEFFLG</sequence>
<evidence type="ECO:0000313" key="2">
    <source>
        <dbReference type="EMBL" id="EFJ00250.1"/>
    </source>
</evidence>
<feature type="region of interest" description="Disordered" evidence="1">
    <location>
        <begin position="828"/>
        <end position="847"/>
    </location>
</feature>
<dbReference type="GeneID" id="9595752"/>
<dbReference type="Proteomes" id="UP000007431">
    <property type="component" value="Unassembled WGS sequence"/>
</dbReference>
<feature type="region of interest" description="Disordered" evidence="1">
    <location>
        <begin position="553"/>
        <end position="593"/>
    </location>
</feature>
<feature type="compositionally biased region" description="Basic residues" evidence="1">
    <location>
        <begin position="107"/>
        <end position="125"/>
    </location>
</feature>
<dbReference type="HOGENOM" id="CLU_336539_0_0_1"/>
<feature type="region of interest" description="Disordered" evidence="1">
    <location>
        <begin position="797"/>
        <end position="817"/>
    </location>
</feature>
<feature type="compositionally biased region" description="Acidic residues" evidence="1">
    <location>
        <begin position="831"/>
        <end position="841"/>
    </location>
</feature>
<proteinExistence type="predicted"/>
<feature type="compositionally biased region" description="Acidic residues" evidence="1">
    <location>
        <begin position="566"/>
        <end position="593"/>
    </location>
</feature>
<feature type="compositionally biased region" description="Pro residues" evidence="1">
    <location>
        <begin position="729"/>
        <end position="745"/>
    </location>
</feature>
<feature type="region of interest" description="Disordered" evidence="1">
    <location>
        <begin position="724"/>
        <end position="772"/>
    </location>
</feature>